<dbReference type="EMBL" id="CALNXJ010000015">
    <property type="protein sequence ID" value="CAH3116187.1"/>
    <property type="molecule type" value="Genomic_DNA"/>
</dbReference>
<dbReference type="CDD" id="cd00057">
    <property type="entry name" value="FA58C"/>
    <property type="match status" value="1"/>
</dbReference>
<comment type="caution">
    <text evidence="2">The sequence shown here is derived from an EMBL/GenBank/DDBJ whole genome shotgun (WGS) entry which is preliminary data.</text>
</comment>
<evidence type="ECO:0000259" key="1">
    <source>
        <dbReference type="PROSITE" id="PS50022"/>
    </source>
</evidence>
<dbReference type="SUPFAM" id="SSF49785">
    <property type="entry name" value="Galactose-binding domain-like"/>
    <property type="match status" value="1"/>
</dbReference>
<evidence type="ECO:0000313" key="2">
    <source>
        <dbReference type="EMBL" id="CAH3116187.1"/>
    </source>
</evidence>
<accession>A0AAU9WI59</accession>
<dbReference type="PANTHER" id="PTHR24543">
    <property type="entry name" value="MULTICOPPER OXIDASE-RELATED"/>
    <property type="match status" value="1"/>
</dbReference>
<dbReference type="AlphaFoldDB" id="A0AAU9WI59"/>
<dbReference type="Gene3D" id="2.60.120.260">
    <property type="entry name" value="Galactose-binding domain-like"/>
    <property type="match status" value="1"/>
</dbReference>
<dbReference type="Proteomes" id="UP001159428">
    <property type="component" value="Unassembled WGS sequence"/>
</dbReference>
<reference evidence="2 3" key="1">
    <citation type="submission" date="2022-05" db="EMBL/GenBank/DDBJ databases">
        <authorList>
            <consortium name="Genoscope - CEA"/>
            <person name="William W."/>
        </authorList>
    </citation>
    <scope>NUCLEOTIDE SEQUENCE [LARGE SCALE GENOMIC DNA]</scope>
</reference>
<feature type="domain" description="F5/8 type C" evidence="1">
    <location>
        <begin position="7"/>
        <end position="113"/>
    </location>
</feature>
<keyword evidence="3" id="KW-1185">Reference proteome</keyword>
<organism evidence="2 3">
    <name type="scientific">Pocillopora meandrina</name>
    <dbReference type="NCBI Taxonomy" id="46732"/>
    <lineage>
        <taxon>Eukaryota</taxon>
        <taxon>Metazoa</taxon>
        <taxon>Cnidaria</taxon>
        <taxon>Anthozoa</taxon>
        <taxon>Hexacorallia</taxon>
        <taxon>Scleractinia</taxon>
        <taxon>Astrocoeniina</taxon>
        <taxon>Pocilloporidae</taxon>
        <taxon>Pocillopora</taxon>
    </lineage>
</organism>
<proteinExistence type="predicted"/>
<dbReference type="PROSITE" id="PS01285">
    <property type="entry name" value="FA58C_1"/>
    <property type="match status" value="1"/>
</dbReference>
<dbReference type="PROSITE" id="PS50022">
    <property type="entry name" value="FA58C_3"/>
    <property type="match status" value="1"/>
</dbReference>
<evidence type="ECO:0000313" key="3">
    <source>
        <dbReference type="Proteomes" id="UP001159428"/>
    </source>
</evidence>
<feature type="non-terminal residue" evidence="2">
    <location>
        <position position="1"/>
    </location>
</feature>
<dbReference type="InterPro" id="IPR000421">
    <property type="entry name" value="FA58C"/>
</dbReference>
<sequence length="113" mass="12157">FVSIGACVDFDLGMGSGIIPDSNINASSEQSVSTPAKNGRLNFTSGSSWCAATSDTNPYLQIDLQTLHIICAVSTQGISQADQWVKNYTLQLSMNGATWTDYKEGGQVKVYRI</sequence>
<dbReference type="InterPro" id="IPR008979">
    <property type="entry name" value="Galactose-bd-like_sf"/>
</dbReference>
<name>A0AAU9WI59_9CNID</name>
<gene>
    <name evidence="2" type="ORF">PMEA_00006971</name>
</gene>
<protein>
    <recommendedName>
        <fullName evidence="1">F5/8 type C domain-containing protein</fullName>
    </recommendedName>
</protein>
<dbReference type="Pfam" id="PF00754">
    <property type="entry name" value="F5_F8_type_C"/>
    <property type="match status" value="1"/>
</dbReference>